<evidence type="ECO:0000313" key="2">
    <source>
        <dbReference type="Proteomes" id="UP001057402"/>
    </source>
</evidence>
<sequence>MMLQLDDKKSGRGPAFLLVGTLCLLVARTLGAPNVGTNSEIPADSNGVGAWFTKNVKPYMARKGTIDPNLEFAEAGAMIIKVRKQGKGDFNTITAAVNSIPAGNNKRVIIWIGGGVYKEKVKIDRTKPFVTFYAAPNSGAKLTFAGTAKTYGTVDSATLIVESDYFMAVNLIVENSTPQPIGRAPSVQALAIRLSGDKAAMYNCRLLGFQDTVCDDRGFHFFKDCYIEGAVDFIFGSGTSLYLNTELHVIPDNGVTFITAQARESNKEDTGYSLVHCSITGITQGTYLGRAWQTSPRVIFAYTNMGNLINPLGWSDNFHPERDRSVNFGEYKCSGPGSNPAGRAKFSKQLSYAEAKPFLSLSYIVGSKWLLPPPKL</sequence>
<protein>
    <submittedName>
        <fullName evidence="1">Uncharacterized protein</fullName>
    </submittedName>
</protein>
<dbReference type="Proteomes" id="UP001057402">
    <property type="component" value="Chromosome 5"/>
</dbReference>
<evidence type="ECO:0000313" key="1">
    <source>
        <dbReference type="EMBL" id="KAI4367906.1"/>
    </source>
</evidence>
<proteinExistence type="predicted"/>
<reference evidence="2" key="1">
    <citation type="journal article" date="2023" name="Front. Plant Sci.">
        <title>Chromosomal-level genome assembly of Melastoma candidum provides insights into trichome evolution.</title>
        <authorList>
            <person name="Zhong Y."/>
            <person name="Wu W."/>
            <person name="Sun C."/>
            <person name="Zou P."/>
            <person name="Liu Y."/>
            <person name="Dai S."/>
            <person name="Zhou R."/>
        </authorList>
    </citation>
    <scope>NUCLEOTIDE SEQUENCE [LARGE SCALE GENOMIC DNA]</scope>
</reference>
<dbReference type="EMBL" id="CM042884">
    <property type="protein sequence ID" value="KAI4367906.1"/>
    <property type="molecule type" value="Genomic_DNA"/>
</dbReference>
<gene>
    <name evidence="1" type="ORF">MLD38_016532</name>
</gene>
<keyword evidence="2" id="KW-1185">Reference proteome</keyword>
<name>A0ACB9QLX7_9MYRT</name>
<organism evidence="1 2">
    <name type="scientific">Melastoma candidum</name>
    <dbReference type="NCBI Taxonomy" id="119954"/>
    <lineage>
        <taxon>Eukaryota</taxon>
        <taxon>Viridiplantae</taxon>
        <taxon>Streptophyta</taxon>
        <taxon>Embryophyta</taxon>
        <taxon>Tracheophyta</taxon>
        <taxon>Spermatophyta</taxon>
        <taxon>Magnoliopsida</taxon>
        <taxon>eudicotyledons</taxon>
        <taxon>Gunneridae</taxon>
        <taxon>Pentapetalae</taxon>
        <taxon>rosids</taxon>
        <taxon>malvids</taxon>
        <taxon>Myrtales</taxon>
        <taxon>Melastomataceae</taxon>
        <taxon>Melastomatoideae</taxon>
        <taxon>Melastomateae</taxon>
        <taxon>Melastoma</taxon>
    </lineage>
</organism>
<comment type="caution">
    <text evidence="1">The sequence shown here is derived from an EMBL/GenBank/DDBJ whole genome shotgun (WGS) entry which is preliminary data.</text>
</comment>
<accession>A0ACB9QLX7</accession>